<dbReference type="GO" id="GO:0005085">
    <property type="term" value="F:guanyl-nucleotide exchange factor activity"/>
    <property type="evidence" value="ECO:0007669"/>
    <property type="project" value="InterPro"/>
</dbReference>
<reference evidence="5" key="1">
    <citation type="submission" date="2017-02" db="UniProtKB">
        <authorList>
            <consortium name="WormBaseParasite"/>
        </authorList>
    </citation>
    <scope>IDENTIFICATION</scope>
</reference>
<evidence type="ECO:0000259" key="3">
    <source>
        <dbReference type="PROSITE" id="PS50010"/>
    </source>
</evidence>
<dbReference type="STRING" id="451379.A0A0N5ACP5"/>
<sequence length="332" mass="37195">MIRRGGSLEEFNDSFIGMNSLSTAQVDNNALLSKPKRPPPARPPPPKFNTISKALAPFVSSLSNSNGEQKANTTTKLSHTATEVTKRASTISERSNLSTGADTECGNDSKKYVINDLISSELQYLSDIGMWEAEVLGSSRVSEEQKKMLTHGFPELKELSRLLVSRLVEQQSRLPEQQYFGVAFLSLRDEFTRTFGLYFRSVETITNAIVGKDANLQQALNECVIEMRLSGSNVFDVPTAVSRPIQRCLKYPLFISELIKNTPLTHIDHPKLLEALKQMSLLASKMNESKRRKELGTSIFLLIIWTNINLTTLKLFIFLQTKLKISCASFKE</sequence>
<evidence type="ECO:0000313" key="4">
    <source>
        <dbReference type="Proteomes" id="UP000046393"/>
    </source>
</evidence>
<dbReference type="Proteomes" id="UP000046393">
    <property type="component" value="Unplaced"/>
</dbReference>
<dbReference type="AlphaFoldDB" id="A0A0N5ACP5"/>
<keyword evidence="2" id="KW-1133">Transmembrane helix</keyword>
<name>A0A0N5ACP5_9BILA</name>
<evidence type="ECO:0000256" key="2">
    <source>
        <dbReference type="SAM" id="Phobius"/>
    </source>
</evidence>
<dbReference type="SMART" id="SM00325">
    <property type="entry name" value="RhoGEF"/>
    <property type="match status" value="1"/>
</dbReference>
<keyword evidence="2" id="KW-0472">Membrane</keyword>
<dbReference type="InterPro" id="IPR035899">
    <property type="entry name" value="DBL_dom_sf"/>
</dbReference>
<keyword evidence="4" id="KW-1185">Reference proteome</keyword>
<dbReference type="InterPro" id="IPR000219">
    <property type="entry name" value="DH_dom"/>
</dbReference>
<feature type="domain" description="DH" evidence="3">
    <location>
        <begin position="109"/>
        <end position="289"/>
    </location>
</feature>
<evidence type="ECO:0000313" key="5">
    <source>
        <dbReference type="WBParaSite" id="SMUV_0000192301-mRNA-1"/>
    </source>
</evidence>
<dbReference type="InterPro" id="IPR051492">
    <property type="entry name" value="Dynamin-Rho_GEF"/>
</dbReference>
<dbReference type="Pfam" id="PF00621">
    <property type="entry name" value="RhoGEF"/>
    <property type="match status" value="1"/>
</dbReference>
<dbReference type="PROSITE" id="PS50010">
    <property type="entry name" value="DH_2"/>
    <property type="match status" value="1"/>
</dbReference>
<dbReference type="GO" id="GO:0005737">
    <property type="term" value="C:cytoplasm"/>
    <property type="evidence" value="ECO:0007669"/>
    <property type="project" value="TreeGrafter"/>
</dbReference>
<feature type="transmembrane region" description="Helical" evidence="2">
    <location>
        <begin position="295"/>
        <end position="319"/>
    </location>
</feature>
<dbReference type="PANTHER" id="PTHR22834">
    <property type="entry name" value="NUCLEAR FUSION PROTEIN FUS2"/>
    <property type="match status" value="1"/>
</dbReference>
<accession>A0A0N5ACP5</accession>
<dbReference type="SUPFAM" id="SSF48065">
    <property type="entry name" value="DBL homology domain (DH-domain)"/>
    <property type="match status" value="1"/>
</dbReference>
<organism evidence="4 5">
    <name type="scientific">Syphacia muris</name>
    <dbReference type="NCBI Taxonomy" id="451379"/>
    <lineage>
        <taxon>Eukaryota</taxon>
        <taxon>Metazoa</taxon>
        <taxon>Ecdysozoa</taxon>
        <taxon>Nematoda</taxon>
        <taxon>Chromadorea</taxon>
        <taxon>Rhabditida</taxon>
        <taxon>Spirurina</taxon>
        <taxon>Oxyuridomorpha</taxon>
        <taxon>Oxyuroidea</taxon>
        <taxon>Oxyuridae</taxon>
        <taxon>Syphacia</taxon>
    </lineage>
</organism>
<keyword evidence="2" id="KW-0812">Transmembrane</keyword>
<dbReference type="PANTHER" id="PTHR22834:SF20">
    <property type="entry name" value="SH3 DOMAIN-CONTAINING PROTEIN"/>
    <property type="match status" value="1"/>
</dbReference>
<proteinExistence type="predicted"/>
<protein>
    <submittedName>
        <fullName evidence="5">DH domain-containing protein</fullName>
    </submittedName>
</protein>
<dbReference type="Gene3D" id="1.20.900.10">
    <property type="entry name" value="Dbl homology (DH) domain"/>
    <property type="match status" value="1"/>
</dbReference>
<evidence type="ECO:0000256" key="1">
    <source>
        <dbReference type="SAM" id="MobiDB-lite"/>
    </source>
</evidence>
<dbReference type="WBParaSite" id="SMUV_0000192301-mRNA-1">
    <property type="protein sequence ID" value="SMUV_0000192301-mRNA-1"/>
    <property type="gene ID" value="SMUV_0000192301"/>
</dbReference>
<feature type="region of interest" description="Disordered" evidence="1">
    <location>
        <begin position="62"/>
        <end position="81"/>
    </location>
</feature>